<comment type="caution">
    <text evidence="2">The sequence shown here is derived from an EMBL/GenBank/DDBJ whole genome shotgun (WGS) entry which is preliminary data.</text>
</comment>
<dbReference type="OrthoDB" id="114943at2"/>
<dbReference type="AlphaFoldDB" id="A0A0M4QC24"/>
<accession>A0A1Q4KC04</accession>
<name>A0A0M4QC24_9PSED</name>
<dbReference type="Gene3D" id="1.20.910.10">
    <property type="entry name" value="Heme oxygenase-like"/>
    <property type="match status" value="1"/>
</dbReference>
<dbReference type="RefSeq" id="WP_060696130.1">
    <property type="nucleotide sequence ID" value="NZ_CP012676.1"/>
</dbReference>
<dbReference type="KEGG" id="ppsy:AOC04_19135"/>
<dbReference type="EMBL" id="MPJD01000036">
    <property type="protein sequence ID" value="OKA18791.1"/>
    <property type="molecule type" value="Genomic_DNA"/>
</dbReference>
<sequence>MPYESSSPPTPSVLNELRSGTRTLHVALEKRLPFFSDSLDLQRYTRLLAAYYGFYQAMENRLEHSTLIPPGFDLHARLKTRALVQDLRALNISPRSLSLCPALPQLGSEASVLGVLYVLEGATLGGNILRKQIAERLGLQAHDGCAFLYVYGEATGRYWKSFLDFLCAVPLDARARDEAVKAACSTFSCFEQWLERQEVLL</sequence>
<accession>A0A0M4QC24</accession>
<dbReference type="InterPro" id="IPR016053">
    <property type="entry name" value="Haem_Oase-like"/>
</dbReference>
<gene>
    <name evidence="1" type="ORF">BOH73_21910</name>
    <name evidence="2" type="ORF">BOH74_19865</name>
</gene>
<reference evidence="2 3" key="1">
    <citation type="submission" date="2016-11" db="EMBL/GenBank/DDBJ databases">
        <title>Draft genome of Pseudomonas versuta A4R1.12.</title>
        <authorList>
            <person name="See-Too W.-S."/>
        </authorList>
    </citation>
    <scope>NUCLEOTIDE SEQUENCE [LARGE SCALE GENOMIC DNA]</scope>
    <source>
        <strain evidence="2 3">A4R1.12</strain>
    </source>
</reference>
<reference evidence="1 4" key="2">
    <citation type="submission" date="2016-11" db="EMBL/GenBank/DDBJ databases">
        <title>Draft genome of Pseudomonas versuta A4R1.5.</title>
        <authorList>
            <person name="See-Too W.-S."/>
        </authorList>
    </citation>
    <scope>NUCLEOTIDE SEQUENCE [LARGE SCALE GENOMIC DNA]</scope>
    <source>
        <strain evidence="1 4">A4R1.5</strain>
    </source>
</reference>
<evidence type="ECO:0000313" key="1">
    <source>
        <dbReference type="EMBL" id="OKA17783.1"/>
    </source>
</evidence>
<organism evidence="2 3">
    <name type="scientific">Pseudomonas versuta</name>
    <dbReference type="NCBI Taxonomy" id="1788301"/>
    <lineage>
        <taxon>Bacteria</taxon>
        <taxon>Pseudomonadati</taxon>
        <taxon>Pseudomonadota</taxon>
        <taxon>Gammaproteobacteria</taxon>
        <taxon>Pseudomonadales</taxon>
        <taxon>Pseudomonadaceae</taxon>
        <taxon>Pseudomonas</taxon>
    </lineage>
</organism>
<dbReference type="GO" id="GO:0004392">
    <property type="term" value="F:heme oxygenase (decyclizing) activity"/>
    <property type="evidence" value="ECO:0007669"/>
    <property type="project" value="InterPro"/>
</dbReference>
<proteinExistence type="predicted"/>
<dbReference type="GO" id="GO:0006788">
    <property type="term" value="P:heme oxidation"/>
    <property type="evidence" value="ECO:0007669"/>
    <property type="project" value="InterPro"/>
</dbReference>
<keyword evidence="4" id="KW-1185">Reference proteome</keyword>
<evidence type="ECO:0000313" key="2">
    <source>
        <dbReference type="EMBL" id="OKA18791.1"/>
    </source>
</evidence>
<dbReference type="Proteomes" id="UP000186677">
    <property type="component" value="Unassembled WGS sequence"/>
</dbReference>
<dbReference type="InterPro" id="IPR016084">
    <property type="entry name" value="Haem_Oase-like_multi-hlx"/>
</dbReference>
<dbReference type="Proteomes" id="UP000185990">
    <property type="component" value="Unassembled WGS sequence"/>
</dbReference>
<dbReference type="SUPFAM" id="SSF48613">
    <property type="entry name" value="Heme oxygenase-like"/>
    <property type="match status" value="1"/>
</dbReference>
<evidence type="ECO:0000313" key="4">
    <source>
        <dbReference type="Proteomes" id="UP000186677"/>
    </source>
</evidence>
<protein>
    <submittedName>
        <fullName evidence="2">Biliverdin-producing heme oxygenase</fullName>
    </submittedName>
</protein>
<evidence type="ECO:0000313" key="3">
    <source>
        <dbReference type="Proteomes" id="UP000185990"/>
    </source>
</evidence>
<dbReference type="CDD" id="cd19166">
    <property type="entry name" value="HemeO-bac"/>
    <property type="match status" value="1"/>
</dbReference>
<dbReference type="Pfam" id="PF01126">
    <property type="entry name" value="Heme_oxygenase"/>
    <property type="match status" value="1"/>
</dbReference>
<dbReference type="EMBL" id="MPJC01000026">
    <property type="protein sequence ID" value="OKA17783.1"/>
    <property type="molecule type" value="Genomic_DNA"/>
</dbReference>